<dbReference type="RefSeq" id="WP_324269557.1">
    <property type="nucleotide sequence ID" value="NZ_JAWLNX010000038.1"/>
</dbReference>
<keyword evidence="3 5" id="KW-0238">DNA-binding</keyword>
<dbReference type="InterPro" id="IPR050109">
    <property type="entry name" value="HTH-type_TetR-like_transc_reg"/>
</dbReference>
<dbReference type="SUPFAM" id="SSF48498">
    <property type="entry name" value="Tetracyclin repressor-like, C-terminal domain"/>
    <property type="match status" value="1"/>
</dbReference>
<accession>A0ABU6AL01</accession>
<keyword evidence="2" id="KW-0805">Transcription regulation</keyword>
<dbReference type="PROSITE" id="PS50977">
    <property type="entry name" value="HTH_TETR_2"/>
    <property type="match status" value="1"/>
</dbReference>
<keyword evidence="1" id="KW-0678">Repressor</keyword>
<dbReference type="PRINTS" id="PR00400">
    <property type="entry name" value="TETREPRESSOR"/>
</dbReference>
<dbReference type="InterPro" id="IPR003012">
    <property type="entry name" value="Tet_transcr_reg_TetR"/>
</dbReference>
<dbReference type="Gene3D" id="1.10.357.10">
    <property type="entry name" value="Tetracycline Repressor, domain 2"/>
    <property type="match status" value="1"/>
</dbReference>
<dbReference type="Pfam" id="PF02909">
    <property type="entry name" value="TetR_C_1"/>
    <property type="match status" value="1"/>
</dbReference>
<dbReference type="PRINTS" id="PR00455">
    <property type="entry name" value="HTHTETR"/>
</dbReference>
<dbReference type="InterPro" id="IPR004111">
    <property type="entry name" value="Repressor_TetR_C"/>
</dbReference>
<gene>
    <name evidence="7" type="ORF">R4I43_32505</name>
</gene>
<feature type="DNA-binding region" description="H-T-H motif" evidence="5">
    <location>
        <begin position="29"/>
        <end position="48"/>
    </location>
</feature>
<dbReference type="InterPro" id="IPR009057">
    <property type="entry name" value="Homeodomain-like_sf"/>
</dbReference>
<evidence type="ECO:0000313" key="8">
    <source>
        <dbReference type="Proteomes" id="UP001327093"/>
    </source>
</evidence>
<dbReference type="InterPro" id="IPR001647">
    <property type="entry name" value="HTH_TetR"/>
</dbReference>
<evidence type="ECO:0000256" key="2">
    <source>
        <dbReference type="ARBA" id="ARBA00023015"/>
    </source>
</evidence>
<dbReference type="InterPro" id="IPR036271">
    <property type="entry name" value="Tet_transcr_reg_TetR-rel_C_sf"/>
</dbReference>
<dbReference type="PANTHER" id="PTHR30055">
    <property type="entry name" value="HTH-TYPE TRANSCRIPTIONAL REGULATOR RUTR"/>
    <property type="match status" value="1"/>
</dbReference>
<keyword evidence="4" id="KW-0804">Transcription</keyword>
<dbReference type="PANTHER" id="PTHR30055:SF151">
    <property type="entry name" value="TRANSCRIPTIONAL REGULATORY PROTEIN"/>
    <property type="match status" value="1"/>
</dbReference>
<proteinExistence type="predicted"/>
<evidence type="ECO:0000256" key="5">
    <source>
        <dbReference type="PROSITE-ProRule" id="PRU00335"/>
    </source>
</evidence>
<dbReference type="SUPFAM" id="SSF46689">
    <property type="entry name" value="Homeodomain-like"/>
    <property type="match status" value="1"/>
</dbReference>
<sequence>MPRPPLISRTAAVSEAVRVLDEEGIGALSMRRIAERLGVTSPSLYKHFRDLDDVLDAVADAIVEEITSRRPEETGSWRHELAELARRYRETFGRHPHAAALLMRRPLRNESSMAGLNAVLQVLLDHGWNPPEATRALLLVESYAFGAALTSVSEGFADEPGDAHPALAMALAGTHPRLRLGTDDFEHGLAMLLDGIDRELSPGQDH</sequence>
<organism evidence="7 8">
    <name type="scientific">Saccharopolyspora mangrovi</name>
    <dbReference type="NCBI Taxonomy" id="3082379"/>
    <lineage>
        <taxon>Bacteria</taxon>
        <taxon>Bacillati</taxon>
        <taxon>Actinomycetota</taxon>
        <taxon>Actinomycetes</taxon>
        <taxon>Pseudonocardiales</taxon>
        <taxon>Pseudonocardiaceae</taxon>
        <taxon>Saccharopolyspora</taxon>
    </lineage>
</organism>
<evidence type="ECO:0000256" key="1">
    <source>
        <dbReference type="ARBA" id="ARBA00022491"/>
    </source>
</evidence>
<reference evidence="7 8" key="1">
    <citation type="submission" date="2023-10" db="EMBL/GenBank/DDBJ databases">
        <title>Saccharopolyspora sp. nov., isolated from mangrove soil.</title>
        <authorList>
            <person name="Lu Y."/>
            <person name="Liu W."/>
        </authorList>
    </citation>
    <scope>NUCLEOTIDE SEQUENCE [LARGE SCALE GENOMIC DNA]</scope>
    <source>
        <strain evidence="7 8">S2-29</strain>
    </source>
</reference>
<dbReference type="EMBL" id="JAWLNX010000038">
    <property type="protein sequence ID" value="MEB3372133.1"/>
    <property type="molecule type" value="Genomic_DNA"/>
</dbReference>
<evidence type="ECO:0000256" key="4">
    <source>
        <dbReference type="ARBA" id="ARBA00023163"/>
    </source>
</evidence>
<evidence type="ECO:0000259" key="6">
    <source>
        <dbReference type="PROSITE" id="PS50977"/>
    </source>
</evidence>
<dbReference type="Pfam" id="PF00440">
    <property type="entry name" value="TetR_N"/>
    <property type="match status" value="1"/>
</dbReference>
<comment type="caution">
    <text evidence="7">The sequence shown here is derived from an EMBL/GenBank/DDBJ whole genome shotgun (WGS) entry which is preliminary data.</text>
</comment>
<feature type="domain" description="HTH tetR-type" evidence="6">
    <location>
        <begin position="6"/>
        <end position="66"/>
    </location>
</feature>
<evidence type="ECO:0000256" key="3">
    <source>
        <dbReference type="ARBA" id="ARBA00023125"/>
    </source>
</evidence>
<dbReference type="Proteomes" id="UP001327093">
    <property type="component" value="Unassembled WGS sequence"/>
</dbReference>
<keyword evidence="8" id="KW-1185">Reference proteome</keyword>
<evidence type="ECO:0000313" key="7">
    <source>
        <dbReference type="EMBL" id="MEB3372133.1"/>
    </source>
</evidence>
<protein>
    <submittedName>
        <fullName evidence="7">TetR/AcrR family transcriptional regulator</fullName>
    </submittedName>
</protein>
<name>A0ABU6AL01_9PSEU</name>